<evidence type="ECO:0000313" key="1">
    <source>
        <dbReference type="EMBL" id="KAI8567757.1"/>
    </source>
</evidence>
<comment type="caution">
    <text evidence="1">The sequence shown here is derived from an EMBL/GenBank/DDBJ whole genome shotgun (WGS) entry which is preliminary data.</text>
</comment>
<dbReference type="EMBL" id="CM046389">
    <property type="protein sequence ID" value="KAI8567757.1"/>
    <property type="molecule type" value="Genomic_DNA"/>
</dbReference>
<evidence type="ECO:0000313" key="2">
    <source>
        <dbReference type="Proteomes" id="UP001062846"/>
    </source>
</evidence>
<protein>
    <submittedName>
        <fullName evidence="1">Uncharacterized protein</fullName>
    </submittedName>
</protein>
<gene>
    <name evidence="1" type="ORF">RHMOL_Rhmol02G0146500</name>
</gene>
<proteinExistence type="predicted"/>
<accession>A0ACC0PPV2</accession>
<keyword evidence="2" id="KW-1185">Reference proteome</keyword>
<reference evidence="1" key="1">
    <citation type="submission" date="2022-02" db="EMBL/GenBank/DDBJ databases">
        <title>Plant Genome Project.</title>
        <authorList>
            <person name="Zhang R.-G."/>
        </authorList>
    </citation>
    <scope>NUCLEOTIDE SEQUENCE</scope>
    <source>
        <strain evidence="1">AT1</strain>
    </source>
</reference>
<dbReference type="Proteomes" id="UP001062846">
    <property type="component" value="Chromosome 2"/>
</dbReference>
<organism evidence="1 2">
    <name type="scientific">Rhododendron molle</name>
    <name type="common">Chinese azalea</name>
    <name type="synonym">Azalea mollis</name>
    <dbReference type="NCBI Taxonomy" id="49168"/>
    <lineage>
        <taxon>Eukaryota</taxon>
        <taxon>Viridiplantae</taxon>
        <taxon>Streptophyta</taxon>
        <taxon>Embryophyta</taxon>
        <taxon>Tracheophyta</taxon>
        <taxon>Spermatophyta</taxon>
        <taxon>Magnoliopsida</taxon>
        <taxon>eudicotyledons</taxon>
        <taxon>Gunneridae</taxon>
        <taxon>Pentapetalae</taxon>
        <taxon>asterids</taxon>
        <taxon>Ericales</taxon>
        <taxon>Ericaceae</taxon>
        <taxon>Ericoideae</taxon>
        <taxon>Rhodoreae</taxon>
        <taxon>Rhododendron</taxon>
    </lineage>
</organism>
<name>A0ACC0PPV2_RHOML</name>
<sequence>MFEDFVHGKAIVLEERALKIVRSLDFFLESMGRSVKDFDLPIVDLTMAESRLAEKREILDELAVTVPPEDYSAATTLNVEQLAAYNIIMDCVNFDQSGIFLIDGPGGTGKTYLYRAFLATIRLKHLIAIATATSGVATSLLPGCRTTHSRFQMPINGNESCTCNIPKQSGTAELLKRAKLIIWDEAPMAKRWEIEAIDRNLRDVMSNDIIFGGKSIVFGGDFCQVLPAVPRTTRTETVNSTLVQSYVWPQLKKLKLTKNMCAASNLAFNNFLLRIGNGEEQTSGEEMVEIPSEMLIKVEENDHPENALISAVYPSIQQNSGSAEYITKRAILAPKNEIVDMLNEKLRTLFPGEARIFWSYDEAIDNTHNY</sequence>